<evidence type="ECO:0000256" key="3">
    <source>
        <dbReference type="ARBA" id="ARBA00022741"/>
    </source>
</evidence>
<keyword evidence="2" id="KW-0808">Transferase</keyword>
<dbReference type="OrthoDB" id="347657at2759"/>
<dbReference type="EMBL" id="VXIV02001674">
    <property type="protein sequence ID" value="KAF6030758.1"/>
    <property type="molecule type" value="Genomic_DNA"/>
</dbReference>
<proteinExistence type="predicted"/>
<evidence type="ECO:0000256" key="1">
    <source>
        <dbReference type="ARBA" id="ARBA00022527"/>
    </source>
</evidence>
<keyword evidence="5" id="KW-0067">ATP-binding</keyword>
<dbReference type="GO" id="GO:0005952">
    <property type="term" value="C:cAMP-dependent protein kinase complex"/>
    <property type="evidence" value="ECO:0007669"/>
    <property type="project" value="TreeGrafter"/>
</dbReference>
<evidence type="ECO:0000256" key="2">
    <source>
        <dbReference type="ARBA" id="ARBA00022679"/>
    </source>
</evidence>
<dbReference type="InterPro" id="IPR011009">
    <property type="entry name" value="Kinase-like_dom_sf"/>
</dbReference>
<dbReference type="GO" id="GO:0004691">
    <property type="term" value="F:cAMP-dependent protein kinase activity"/>
    <property type="evidence" value="ECO:0007669"/>
    <property type="project" value="TreeGrafter"/>
</dbReference>
<keyword evidence="3" id="KW-0547">Nucleotide-binding</keyword>
<sequence length="184" mass="20949">MLPISERTPDLKEEARLLARLSLYLLSCDLWALGCILYQLISGEHPFRGTHEYQIFNKIVKLDYEYPDGFDVHGRDLVEKLLILEAEKRIGSKETGGYEALKTHPFFKDVDWEGLPTSQAPKLVPYLPALDDHNAEDLWSDLDQTGLDGQQLVRLEGLGLGEDISKSTEEGSDDEERYHPTLVY</sequence>
<keyword evidence="9" id="KW-1185">Reference proteome</keyword>
<name>A0A7J7JZJ7_BUGNE</name>
<protein>
    <recommendedName>
        <fullName evidence="7">Protein kinase domain-containing protein</fullName>
    </recommendedName>
</protein>
<dbReference type="Gene3D" id="1.10.510.10">
    <property type="entry name" value="Transferase(Phosphotransferase) domain 1"/>
    <property type="match status" value="1"/>
</dbReference>
<feature type="region of interest" description="Disordered" evidence="6">
    <location>
        <begin position="163"/>
        <end position="184"/>
    </location>
</feature>
<dbReference type="AlphaFoldDB" id="A0A7J7JZJ7"/>
<comment type="caution">
    <text evidence="8">The sequence shown here is derived from an EMBL/GenBank/DDBJ whole genome shotgun (WGS) entry which is preliminary data.</text>
</comment>
<dbReference type="PANTHER" id="PTHR24353:SF127">
    <property type="entry name" value="PROTEIN PHOSPHATASE 2C AND CYCLIC NUCLEOTIDE-BINDING_KINASE DOMAIN-CONTAINING PROTEIN"/>
    <property type="match status" value="1"/>
</dbReference>
<reference evidence="8" key="1">
    <citation type="submission" date="2020-06" db="EMBL/GenBank/DDBJ databases">
        <title>Draft genome of Bugula neritina, a colonial animal packing powerful symbionts and potential medicines.</title>
        <authorList>
            <person name="Rayko M."/>
        </authorList>
    </citation>
    <scope>NUCLEOTIDE SEQUENCE [LARGE SCALE GENOMIC DNA]</scope>
    <source>
        <strain evidence="8">Kwan_BN1</strain>
    </source>
</reference>
<evidence type="ECO:0000259" key="7">
    <source>
        <dbReference type="PROSITE" id="PS50011"/>
    </source>
</evidence>
<keyword evidence="1" id="KW-0723">Serine/threonine-protein kinase</keyword>
<feature type="domain" description="Protein kinase" evidence="7">
    <location>
        <begin position="1"/>
        <end position="107"/>
    </location>
</feature>
<evidence type="ECO:0000256" key="6">
    <source>
        <dbReference type="SAM" id="MobiDB-lite"/>
    </source>
</evidence>
<evidence type="ECO:0000313" key="9">
    <source>
        <dbReference type="Proteomes" id="UP000593567"/>
    </source>
</evidence>
<evidence type="ECO:0000256" key="4">
    <source>
        <dbReference type="ARBA" id="ARBA00022777"/>
    </source>
</evidence>
<accession>A0A7J7JZJ7</accession>
<organism evidence="8 9">
    <name type="scientific">Bugula neritina</name>
    <name type="common">Brown bryozoan</name>
    <name type="synonym">Sertularia neritina</name>
    <dbReference type="NCBI Taxonomy" id="10212"/>
    <lineage>
        <taxon>Eukaryota</taxon>
        <taxon>Metazoa</taxon>
        <taxon>Spiralia</taxon>
        <taxon>Lophotrochozoa</taxon>
        <taxon>Bryozoa</taxon>
        <taxon>Gymnolaemata</taxon>
        <taxon>Cheilostomatida</taxon>
        <taxon>Flustrina</taxon>
        <taxon>Buguloidea</taxon>
        <taxon>Bugulidae</taxon>
        <taxon>Bugula</taxon>
    </lineage>
</organism>
<dbReference type="GO" id="GO:0005524">
    <property type="term" value="F:ATP binding"/>
    <property type="evidence" value="ECO:0007669"/>
    <property type="project" value="UniProtKB-KW"/>
</dbReference>
<evidence type="ECO:0000256" key="5">
    <source>
        <dbReference type="ARBA" id="ARBA00022840"/>
    </source>
</evidence>
<dbReference type="SUPFAM" id="SSF56112">
    <property type="entry name" value="Protein kinase-like (PK-like)"/>
    <property type="match status" value="1"/>
</dbReference>
<dbReference type="Proteomes" id="UP000593567">
    <property type="component" value="Unassembled WGS sequence"/>
</dbReference>
<gene>
    <name evidence="8" type="ORF">EB796_010939</name>
</gene>
<dbReference type="InterPro" id="IPR000719">
    <property type="entry name" value="Prot_kinase_dom"/>
</dbReference>
<dbReference type="PROSITE" id="PS50011">
    <property type="entry name" value="PROTEIN_KINASE_DOM"/>
    <property type="match status" value="1"/>
</dbReference>
<evidence type="ECO:0000313" key="8">
    <source>
        <dbReference type="EMBL" id="KAF6030758.1"/>
    </source>
</evidence>
<dbReference type="PANTHER" id="PTHR24353">
    <property type="entry name" value="CYCLIC NUCLEOTIDE-DEPENDENT PROTEIN KINASE"/>
    <property type="match status" value="1"/>
</dbReference>
<keyword evidence="4" id="KW-0418">Kinase</keyword>
<dbReference type="Pfam" id="PF00069">
    <property type="entry name" value="Pkinase"/>
    <property type="match status" value="1"/>
</dbReference>